<dbReference type="SFLD" id="SFLDG01131">
    <property type="entry name" value="C1.5.2:_MDP_Like"/>
    <property type="match status" value="1"/>
</dbReference>
<name>A0A9N9TU70_PHYSR</name>
<dbReference type="PANTHER" id="PTHR17901:SF14">
    <property type="entry name" value="MAGNESIUM-DEPENDENT PHOSPHATASE 1"/>
    <property type="match status" value="1"/>
</dbReference>
<dbReference type="Proteomes" id="UP001153712">
    <property type="component" value="Chromosome 3"/>
</dbReference>
<dbReference type="InterPro" id="IPR023214">
    <property type="entry name" value="HAD_sf"/>
</dbReference>
<gene>
    <name evidence="10" type="ORF">PHYEVI_LOCUS6954</name>
</gene>
<evidence type="ECO:0000256" key="5">
    <source>
        <dbReference type="ARBA" id="ARBA00022842"/>
    </source>
</evidence>
<evidence type="ECO:0000256" key="3">
    <source>
        <dbReference type="ARBA" id="ARBA00022723"/>
    </source>
</evidence>
<dbReference type="InterPro" id="IPR036412">
    <property type="entry name" value="HAD-like_sf"/>
</dbReference>
<dbReference type="Pfam" id="PF12689">
    <property type="entry name" value="Acid_PPase"/>
    <property type="match status" value="1"/>
</dbReference>
<dbReference type="SUPFAM" id="SSF56784">
    <property type="entry name" value="HAD-like"/>
    <property type="match status" value="1"/>
</dbReference>
<dbReference type="EC" id="3.1.3.48" evidence="2"/>
<dbReference type="NCBIfam" id="TIGR01685">
    <property type="entry name" value="MDP-1"/>
    <property type="match status" value="1"/>
</dbReference>
<dbReference type="NCBIfam" id="TIGR01681">
    <property type="entry name" value="HAD-SF-IIIC"/>
    <property type="match status" value="1"/>
</dbReference>
<evidence type="ECO:0000256" key="7">
    <source>
        <dbReference type="ARBA" id="ARBA00051722"/>
    </source>
</evidence>
<organism evidence="10 11">
    <name type="scientific">Phyllotreta striolata</name>
    <name type="common">Striped flea beetle</name>
    <name type="synonym">Crioceris striolata</name>
    <dbReference type="NCBI Taxonomy" id="444603"/>
    <lineage>
        <taxon>Eukaryota</taxon>
        <taxon>Metazoa</taxon>
        <taxon>Ecdysozoa</taxon>
        <taxon>Arthropoda</taxon>
        <taxon>Hexapoda</taxon>
        <taxon>Insecta</taxon>
        <taxon>Pterygota</taxon>
        <taxon>Neoptera</taxon>
        <taxon>Endopterygota</taxon>
        <taxon>Coleoptera</taxon>
        <taxon>Polyphaga</taxon>
        <taxon>Cucujiformia</taxon>
        <taxon>Chrysomeloidea</taxon>
        <taxon>Chrysomelidae</taxon>
        <taxon>Galerucinae</taxon>
        <taxon>Alticini</taxon>
        <taxon>Phyllotreta</taxon>
    </lineage>
</organism>
<keyword evidence="3" id="KW-0479">Metal-binding</keyword>
<dbReference type="InterPro" id="IPR035679">
    <property type="entry name" value="MDP-1_euk"/>
</dbReference>
<dbReference type="SFLD" id="SFLDS00003">
    <property type="entry name" value="Haloacid_Dehalogenase"/>
    <property type="match status" value="1"/>
</dbReference>
<evidence type="ECO:0000256" key="2">
    <source>
        <dbReference type="ARBA" id="ARBA00013064"/>
    </source>
</evidence>
<evidence type="ECO:0000313" key="11">
    <source>
        <dbReference type="Proteomes" id="UP001153712"/>
    </source>
</evidence>
<dbReference type="AlphaFoldDB" id="A0A9N9TU70"/>
<dbReference type="InterPro" id="IPR010036">
    <property type="entry name" value="MDP_1_eu_arc"/>
</dbReference>
<dbReference type="FunFam" id="3.40.50.1000:FF:000127">
    <property type="entry name" value="Magnesium-dependent phosphatase 1"/>
    <property type="match status" value="1"/>
</dbReference>
<evidence type="ECO:0000256" key="1">
    <source>
        <dbReference type="ARBA" id="ARBA00001946"/>
    </source>
</evidence>
<dbReference type="CDD" id="cd07501">
    <property type="entry name" value="HAD_MDP-1_like"/>
    <property type="match status" value="1"/>
</dbReference>
<dbReference type="GO" id="GO:0004725">
    <property type="term" value="F:protein tyrosine phosphatase activity"/>
    <property type="evidence" value="ECO:0007669"/>
    <property type="project" value="UniProtKB-EC"/>
</dbReference>
<evidence type="ECO:0000256" key="8">
    <source>
        <dbReference type="ARBA" id="ARBA00055318"/>
    </source>
</evidence>
<reference evidence="10" key="1">
    <citation type="submission" date="2022-01" db="EMBL/GenBank/DDBJ databases">
        <authorList>
            <person name="King R."/>
        </authorList>
    </citation>
    <scope>NUCLEOTIDE SEQUENCE</scope>
</reference>
<dbReference type="InterPro" id="IPR010033">
    <property type="entry name" value="HAD_SF_ppase_IIIC"/>
</dbReference>
<dbReference type="GO" id="GO:0003993">
    <property type="term" value="F:acid phosphatase activity"/>
    <property type="evidence" value="ECO:0007669"/>
    <property type="project" value="TreeGrafter"/>
</dbReference>
<comment type="function">
    <text evidence="8">Magnesium-dependent phosphatase which may act as a tyrosine phosphatase.</text>
</comment>
<evidence type="ECO:0000256" key="6">
    <source>
        <dbReference type="ARBA" id="ARBA00022912"/>
    </source>
</evidence>
<dbReference type="GO" id="GO:0046872">
    <property type="term" value="F:metal ion binding"/>
    <property type="evidence" value="ECO:0007669"/>
    <property type="project" value="UniProtKB-KW"/>
</dbReference>
<proteinExistence type="predicted"/>
<evidence type="ECO:0000256" key="9">
    <source>
        <dbReference type="ARBA" id="ARBA00069981"/>
    </source>
</evidence>
<accession>A0A9N9TU70</accession>
<dbReference type="SFLD" id="SFLDG01129">
    <property type="entry name" value="C1.5:_HAD__Beta-PGM__Phosphata"/>
    <property type="match status" value="1"/>
</dbReference>
<dbReference type="OrthoDB" id="2865258at2759"/>
<dbReference type="PANTHER" id="PTHR17901">
    <property type="entry name" value="MAGNESIUM-DEPENDENT PHOSPHATASE 1 MDP1"/>
    <property type="match status" value="1"/>
</dbReference>
<keyword evidence="5" id="KW-0460">Magnesium</keyword>
<sequence>MSLENLKLIVFDLDYTLWPFWVDTHVSPPFKKAPDGKVVDSRNKHIQCYPEVPEILKRLYGEGYILAVASRTSEIQGARQLINLFEWNKYFTYYEIFPGSKTTHFNRIKSLSGLSYNQMIFFDDEERNIRDIKKIGVVSILVKNGVNKALIEAGKKQFSNGNK</sequence>
<comment type="cofactor">
    <cofactor evidence="1">
        <name>Mg(2+)</name>
        <dbReference type="ChEBI" id="CHEBI:18420"/>
    </cofactor>
</comment>
<keyword evidence="11" id="KW-1185">Reference proteome</keyword>
<dbReference type="Gene3D" id="3.40.50.1000">
    <property type="entry name" value="HAD superfamily/HAD-like"/>
    <property type="match status" value="1"/>
</dbReference>
<keyword evidence="6" id="KW-0904">Protein phosphatase</keyword>
<comment type="catalytic activity">
    <reaction evidence="7">
        <text>O-phospho-L-tyrosyl-[protein] + H2O = L-tyrosyl-[protein] + phosphate</text>
        <dbReference type="Rhea" id="RHEA:10684"/>
        <dbReference type="Rhea" id="RHEA-COMP:10136"/>
        <dbReference type="Rhea" id="RHEA-COMP:20101"/>
        <dbReference type="ChEBI" id="CHEBI:15377"/>
        <dbReference type="ChEBI" id="CHEBI:43474"/>
        <dbReference type="ChEBI" id="CHEBI:46858"/>
        <dbReference type="ChEBI" id="CHEBI:61978"/>
        <dbReference type="EC" id="3.1.3.48"/>
    </reaction>
</comment>
<dbReference type="EMBL" id="OU900096">
    <property type="protein sequence ID" value="CAG9860604.1"/>
    <property type="molecule type" value="Genomic_DNA"/>
</dbReference>
<protein>
    <recommendedName>
        <fullName evidence="9">Magnesium-dependent phosphatase 1</fullName>
        <ecNumber evidence="2">3.1.3.48</ecNumber>
    </recommendedName>
</protein>
<evidence type="ECO:0000313" key="10">
    <source>
        <dbReference type="EMBL" id="CAG9860604.1"/>
    </source>
</evidence>
<keyword evidence="4" id="KW-0378">Hydrolase</keyword>
<evidence type="ECO:0000256" key="4">
    <source>
        <dbReference type="ARBA" id="ARBA00022801"/>
    </source>
</evidence>